<accession>A0A6P1NLC8</accession>
<dbReference type="PROSITE" id="PS50883">
    <property type="entry name" value="EAL"/>
    <property type="match status" value="1"/>
</dbReference>
<evidence type="ECO:0000313" key="2">
    <source>
        <dbReference type="EMBL" id="QHK21186.1"/>
    </source>
</evidence>
<dbReference type="EMBL" id="CP047898">
    <property type="protein sequence ID" value="QHK21186.1"/>
    <property type="molecule type" value="Genomic_DNA"/>
</dbReference>
<dbReference type="Pfam" id="PF00563">
    <property type="entry name" value="EAL"/>
    <property type="match status" value="1"/>
</dbReference>
<proteinExistence type="predicted"/>
<sequence length="313" mass="33718">MPERALLEYLLERRQQDTAGTETADTARFPQPLSAMPPQIAERLDSLRSLSRISALLENQMLMTAFQPIYGLESKGVVGVEALSRFVSDDGASAELWFAEAAAVGLGANLEFSALASAATAAAKLPAHLFVSLNISPTSCLDPRLPELFDHIELPIDRIVLELTDEIPDEEYSHFVSAITPLRERGLRIAIDDSHPTAGALSRMLHLRPDFIKLGRNVISGVDTDTTQHALAACLVDFAEQIGSVLVAEGVETAEELRVLTELGFSAGQGFLLGRPSVRPKDWAAWNTPLDPDGLRHLAAAADHATHGPGSSD</sequence>
<name>A0A6P1NLC8_9MICC</name>
<dbReference type="InterPro" id="IPR050706">
    <property type="entry name" value="Cyclic-di-GMP_PDE-like"/>
</dbReference>
<dbReference type="Proteomes" id="UP000464186">
    <property type="component" value="Chromosome"/>
</dbReference>
<gene>
    <name evidence="2" type="ORF">GU243_17380</name>
</gene>
<dbReference type="CDD" id="cd01948">
    <property type="entry name" value="EAL"/>
    <property type="match status" value="1"/>
</dbReference>
<dbReference type="GO" id="GO:0071111">
    <property type="term" value="F:cyclic-guanylate-specific phosphodiesterase activity"/>
    <property type="evidence" value="ECO:0007669"/>
    <property type="project" value="InterPro"/>
</dbReference>
<dbReference type="KEGG" id="psey:GU243_17380"/>
<protein>
    <submittedName>
        <fullName evidence="2">EAL domain-containing protein</fullName>
    </submittedName>
</protein>
<dbReference type="Gene3D" id="3.20.20.450">
    <property type="entry name" value="EAL domain"/>
    <property type="match status" value="1"/>
</dbReference>
<dbReference type="InterPro" id="IPR001633">
    <property type="entry name" value="EAL_dom"/>
</dbReference>
<dbReference type="PANTHER" id="PTHR33121">
    <property type="entry name" value="CYCLIC DI-GMP PHOSPHODIESTERASE PDEF"/>
    <property type="match status" value="1"/>
</dbReference>
<dbReference type="SUPFAM" id="SSF141868">
    <property type="entry name" value="EAL domain-like"/>
    <property type="match status" value="1"/>
</dbReference>
<evidence type="ECO:0000259" key="1">
    <source>
        <dbReference type="PROSITE" id="PS50883"/>
    </source>
</evidence>
<keyword evidence="3" id="KW-1185">Reference proteome</keyword>
<feature type="domain" description="EAL" evidence="1">
    <location>
        <begin position="46"/>
        <end position="290"/>
    </location>
</feature>
<dbReference type="AlphaFoldDB" id="A0A6P1NLC8"/>
<dbReference type="InterPro" id="IPR035919">
    <property type="entry name" value="EAL_sf"/>
</dbReference>
<reference evidence="2 3" key="1">
    <citation type="submission" date="2020-01" db="EMBL/GenBank/DDBJ databases">
        <title>Pseudarthrobacter psychrotolerans sp. nov., isolated from antarctic soil.</title>
        <authorList>
            <person name="Shin Y."/>
            <person name="Park W."/>
        </authorList>
    </citation>
    <scope>NUCLEOTIDE SEQUENCE [LARGE SCALE GENOMIC DNA]</scope>
    <source>
        <strain evidence="2 3">YJ56</strain>
    </source>
</reference>
<organism evidence="2 3">
    <name type="scientific">Pseudarthrobacter psychrotolerans</name>
    <dbReference type="NCBI Taxonomy" id="2697569"/>
    <lineage>
        <taxon>Bacteria</taxon>
        <taxon>Bacillati</taxon>
        <taxon>Actinomycetota</taxon>
        <taxon>Actinomycetes</taxon>
        <taxon>Micrococcales</taxon>
        <taxon>Micrococcaceae</taxon>
        <taxon>Pseudarthrobacter</taxon>
    </lineage>
</organism>
<dbReference type="PANTHER" id="PTHR33121:SF76">
    <property type="entry name" value="SIGNALING PROTEIN"/>
    <property type="match status" value="1"/>
</dbReference>
<evidence type="ECO:0000313" key="3">
    <source>
        <dbReference type="Proteomes" id="UP000464186"/>
    </source>
</evidence>
<dbReference type="SMART" id="SM00052">
    <property type="entry name" value="EAL"/>
    <property type="match status" value="1"/>
</dbReference>